<evidence type="ECO:0000313" key="2">
    <source>
        <dbReference type="Proteomes" id="UP000191897"/>
    </source>
</evidence>
<accession>A0A1S7P6N3</accession>
<evidence type="ECO:0000313" key="1">
    <source>
        <dbReference type="EMBL" id="CUX16814.1"/>
    </source>
</evidence>
<dbReference type="EMBL" id="FBWC01000008">
    <property type="protein sequence ID" value="CUX16814.1"/>
    <property type="molecule type" value="Genomic_DNA"/>
</dbReference>
<dbReference type="Proteomes" id="UP000191897">
    <property type="component" value="Unassembled WGS sequence"/>
</dbReference>
<protein>
    <submittedName>
        <fullName evidence="1">Transcriptional regulatory protein</fullName>
    </submittedName>
</protein>
<dbReference type="RefSeq" id="WP_003521905.1">
    <property type="nucleotide sequence ID" value="NZ_LT009730.1"/>
</dbReference>
<reference evidence="1 2" key="1">
    <citation type="submission" date="2016-01" db="EMBL/GenBank/DDBJ databases">
        <authorList>
            <person name="Oliw E.H."/>
        </authorList>
    </citation>
    <scope>NUCLEOTIDE SEQUENCE [LARGE SCALE GENOMIC DNA]</scope>
    <source>
        <strain evidence="1 2">Kerr 14</strain>
    </source>
</reference>
<sequence>MKNRLYNNFLKKDGLHHGINIFIFEGDRDLGDFRLWRSAKSPDFGGREKLLLDTISPFLKRAMSKNLDRFEKLTPREREIAFLVARGCLATGKFATC</sequence>
<proteinExistence type="predicted"/>
<gene>
    <name evidence="1" type="ORF">AGR4C_Cc160139</name>
</gene>
<name>A0A1S7P6N3_AGRTU</name>
<dbReference type="AlphaFoldDB" id="A0A1S7P6N3"/>
<organism evidence="1 2">
    <name type="scientific">Agrobacterium tumefaciens str. Kerr 14</name>
    <dbReference type="NCBI Taxonomy" id="1183424"/>
    <lineage>
        <taxon>Bacteria</taxon>
        <taxon>Pseudomonadati</taxon>
        <taxon>Pseudomonadota</taxon>
        <taxon>Alphaproteobacteria</taxon>
        <taxon>Hyphomicrobiales</taxon>
        <taxon>Rhizobiaceae</taxon>
        <taxon>Rhizobium/Agrobacterium group</taxon>
        <taxon>Agrobacterium</taxon>
        <taxon>Agrobacterium tumefaciens complex</taxon>
    </lineage>
</organism>